<protein>
    <submittedName>
        <fullName evidence="1">Uncharacterized protein</fullName>
    </submittedName>
</protein>
<dbReference type="EMBL" id="OX596104">
    <property type="protein sequence ID" value="CAN0025197.1"/>
    <property type="molecule type" value="Genomic_DNA"/>
</dbReference>
<evidence type="ECO:0000313" key="2">
    <source>
        <dbReference type="Proteomes" id="UP001162501"/>
    </source>
</evidence>
<organism evidence="1 2">
    <name type="scientific">Rangifer tarandus platyrhynchus</name>
    <name type="common">Svalbard reindeer</name>
    <dbReference type="NCBI Taxonomy" id="3082113"/>
    <lineage>
        <taxon>Eukaryota</taxon>
        <taxon>Metazoa</taxon>
        <taxon>Chordata</taxon>
        <taxon>Craniata</taxon>
        <taxon>Vertebrata</taxon>
        <taxon>Euteleostomi</taxon>
        <taxon>Mammalia</taxon>
        <taxon>Eutheria</taxon>
        <taxon>Laurasiatheria</taxon>
        <taxon>Artiodactyla</taxon>
        <taxon>Ruminantia</taxon>
        <taxon>Pecora</taxon>
        <taxon>Cervidae</taxon>
        <taxon>Odocoileinae</taxon>
        <taxon>Rangifer</taxon>
    </lineage>
</organism>
<gene>
    <name evidence="1" type="ORF">MRATA1EN22A_LOCUS10924</name>
</gene>
<proteinExistence type="predicted"/>
<reference evidence="1" key="1">
    <citation type="submission" date="2023-05" db="EMBL/GenBank/DDBJ databases">
        <authorList>
            <consortium name="ELIXIR-Norway"/>
        </authorList>
    </citation>
    <scope>NUCLEOTIDE SEQUENCE</scope>
</reference>
<evidence type="ECO:0000313" key="1">
    <source>
        <dbReference type="EMBL" id="CAN0025197.1"/>
    </source>
</evidence>
<accession>A0AC59YW32</accession>
<sequence>MQAVWGLYLAQRAQEESSIKVAERASRARGGRDAVAGHSTEEVREPALEVSWPLEWTEQRQPLRAAFWGTSRAILTEADSRGGALLGSREHLSIGPRKPTPSLHRLVFQSQALPGTGGRRDGAQAHGSHMRPPPKPKPPLRSSPRAPRTCLPPRGQGALSYSPLANTLLQRVLRPSVAVRFDLFQFPKQAPPFCLQAQAA</sequence>
<reference evidence="1" key="2">
    <citation type="submission" date="2025-03" db="EMBL/GenBank/DDBJ databases">
        <authorList>
            <consortium name="ELIXIR-Norway"/>
            <consortium name="Elixir Norway"/>
        </authorList>
    </citation>
    <scope>NUCLEOTIDE SEQUENCE</scope>
</reference>
<dbReference type="Proteomes" id="UP001162501">
    <property type="component" value="Chromosome 20"/>
</dbReference>
<name>A0AC59YW32_RANTA</name>